<evidence type="ECO:0000256" key="3">
    <source>
        <dbReference type="ARBA" id="ARBA00023239"/>
    </source>
</evidence>
<dbReference type="PATRIC" id="fig|1072256.5.peg.2092"/>
<dbReference type="InterPro" id="IPR036754">
    <property type="entry name" value="YbaK/aa-tRNA-synt-asso_dom_sf"/>
</dbReference>
<dbReference type="AlphaFoldDB" id="A0A0G3HH22"/>
<evidence type="ECO:0000313" key="6">
    <source>
        <dbReference type="EMBL" id="AKK12090.1"/>
    </source>
</evidence>
<evidence type="ECO:0000259" key="5">
    <source>
        <dbReference type="Pfam" id="PF04073"/>
    </source>
</evidence>
<dbReference type="Gene3D" id="3.90.960.10">
    <property type="entry name" value="YbaK/aminoacyl-tRNA synthetase-associated domain"/>
    <property type="match status" value="1"/>
</dbReference>
<dbReference type="KEGG" id="cut:CUTER_10630"/>
<keyword evidence="2 4" id="KW-0648">Protein biosynthesis</keyword>
<dbReference type="EMBL" id="CP011546">
    <property type="protein sequence ID" value="AKK12090.1"/>
    <property type="molecule type" value="Genomic_DNA"/>
</dbReference>
<proteinExistence type="inferred from homology"/>
<reference evidence="6 7" key="1">
    <citation type="journal article" date="2015" name="Genome Announc.">
        <title>Virulence Factor Genes Detected in the Complete Genome Sequence of Corynebacterium uterequi DSM 45634, Isolated from the Uterus of a Maiden Mare.</title>
        <authorList>
            <person name="Ruckert C."/>
            <person name="Kriete M."/>
            <person name="Jaenicke S."/>
            <person name="Winkler A."/>
            <person name="Tauch A."/>
        </authorList>
    </citation>
    <scope>NUCLEOTIDE SEQUENCE [LARGE SCALE GENOMIC DNA]</scope>
    <source>
        <strain evidence="6 7">DSM 45634</strain>
    </source>
</reference>
<protein>
    <recommendedName>
        <fullName evidence="4">Cys-tRNA(Pro)/Cys-tRNA(Cys) deacylase</fullName>
        <ecNumber evidence="4">4.2.-.-</ecNumber>
    </recommendedName>
</protein>
<dbReference type="InterPro" id="IPR004369">
    <property type="entry name" value="Prolyl-tRNA_editing_YbaK/EbsC"/>
</dbReference>
<organism evidence="6 7">
    <name type="scientific">Corynebacterium uterequi</name>
    <dbReference type="NCBI Taxonomy" id="1072256"/>
    <lineage>
        <taxon>Bacteria</taxon>
        <taxon>Bacillati</taxon>
        <taxon>Actinomycetota</taxon>
        <taxon>Actinomycetes</taxon>
        <taxon>Mycobacteriales</taxon>
        <taxon>Corynebacteriaceae</taxon>
        <taxon>Corynebacterium</taxon>
    </lineage>
</organism>
<dbReference type="GO" id="GO:0002161">
    <property type="term" value="F:aminoacyl-tRNA deacylase activity"/>
    <property type="evidence" value="ECO:0007669"/>
    <property type="project" value="InterPro"/>
</dbReference>
<dbReference type="OrthoDB" id="9809296at2"/>
<name>A0A0G3HH22_9CORY</name>
<dbReference type="SUPFAM" id="SSF55826">
    <property type="entry name" value="YbaK/ProRS associated domain"/>
    <property type="match status" value="1"/>
</dbReference>
<feature type="domain" description="YbaK/aminoacyl-tRNA synthetase-associated" evidence="5">
    <location>
        <begin position="44"/>
        <end position="155"/>
    </location>
</feature>
<dbReference type="STRING" id="1072256.CUTER_10630"/>
<evidence type="ECO:0000256" key="4">
    <source>
        <dbReference type="PIRNR" id="PIRNR006181"/>
    </source>
</evidence>
<sequence length="169" mass="18151">MAKKKIHKTNAMRKLDQLGLSYRTGTYTPPESAENHADKGIGQHIAASLGVDAAVLFKTIVVESKAGDHYVAVVGTDHELDLKKVAAHFGAKSVHMFNWRELKALTGYVRGGCSPIGMKKAFPTVIDTAAEEQGEIYVSAGEIGEQIILAPKDLAAATRARFADIALHP</sequence>
<keyword evidence="7" id="KW-1185">Reference proteome</keyword>
<dbReference type="GO" id="GO:0016829">
    <property type="term" value="F:lyase activity"/>
    <property type="evidence" value="ECO:0007669"/>
    <property type="project" value="UniProtKB-KW"/>
</dbReference>
<dbReference type="PANTHER" id="PTHR30411:SF0">
    <property type="entry name" value="CYS-TRNA(PRO)_CYS-TRNA(CYS) DEACYLASE YBAK"/>
    <property type="match status" value="1"/>
</dbReference>
<evidence type="ECO:0000313" key="7">
    <source>
        <dbReference type="Proteomes" id="UP000035548"/>
    </source>
</evidence>
<evidence type="ECO:0000256" key="1">
    <source>
        <dbReference type="ARBA" id="ARBA00009798"/>
    </source>
</evidence>
<dbReference type="EC" id="4.2.-.-" evidence="4"/>
<dbReference type="Pfam" id="PF04073">
    <property type="entry name" value="tRNA_edit"/>
    <property type="match status" value="1"/>
</dbReference>
<keyword evidence="3 4" id="KW-0456">Lyase</keyword>
<dbReference type="RefSeq" id="WP_047260362.1">
    <property type="nucleotide sequence ID" value="NZ_CP011546.1"/>
</dbReference>
<dbReference type="PIRSF" id="PIRSF006181">
    <property type="entry name" value="EbsC_YbaK"/>
    <property type="match status" value="1"/>
</dbReference>
<dbReference type="GO" id="GO:0006412">
    <property type="term" value="P:translation"/>
    <property type="evidence" value="ECO:0007669"/>
    <property type="project" value="UniProtKB-KW"/>
</dbReference>
<comment type="similarity">
    <text evidence="1 4">Belongs to the prolyl-tRNA editing family. YbaK/EbsC subfamily.</text>
</comment>
<accession>A0A0G3HH22</accession>
<dbReference type="CDD" id="cd00002">
    <property type="entry name" value="YbaK_deacylase"/>
    <property type="match status" value="1"/>
</dbReference>
<dbReference type="PANTHER" id="PTHR30411">
    <property type="entry name" value="CYTOPLASMIC PROTEIN"/>
    <property type="match status" value="1"/>
</dbReference>
<dbReference type="InterPro" id="IPR007214">
    <property type="entry name" value="YbaK/aa-tRNA-synth-assoc-dom"/>
</dbReference>
<dbReference type="NCBIfam" id="TIGR00011">
    <property type="entry name" value="YbaK_EbsC"/>
    <property type="match status" value="1"/>
</dbReference>
<reference evidence="7" key="2">
    <citation type="submission" date="2015-05" db="EMBL/GenBank/DDBJ databases">
        <title>Complete genome sequence of Corynebacterium uterequi DSM 45634, isolated from the uterus of a maiden mare.</title>
        <authorList>
            <person name="Ruckert C."/>
            <person name="Albersmeier A."/>
            <person name="Winkler A."/>
            <person name="Tauch A."/>
        </authorList>
    </citation>
    <scope>NUCLEOTIDE SEQUENCE [LARGE SCALE GENOMIC DNA]</scope>
    <source>
        <strain evidence="7">DSM 45634</strain>
    </source>
</reference>
<evidence type="ECO:0000256" key="2">
    <source>
        <dbReference type="ARBA" id="ARBA00022917"/>
    </source>
</evidence>
<dbReference type="Proteomes" id="UP000035548">
    <property type="component" value="Chromosome"/>
</dbReference>
<gene>
    <name evidence="6" type="ORF">CUTER_10630</name>
</gene>